<proteinExistence type="predicted"/>
<organism evidence="1 2">
    <name type="scientific">Piedraia hortae CBS 480.64</name>
    <dbReference type="NCBI Taxonomy" id="1314780"/>
    <lineage>
        <taxon>Eukaryota</taxon>
        <taxon>Fungi</taxon>
        <taxon>Dikarya</taxon>
        <taxon>Ascomycota</taxon>
        <taxon>Pezizomycotina</taxon>
        <taxon>Dothideomycetes</taxon>
        <taxon>Dothideomycetidae</taxon>
        <taxon>Capnodiales</taxon>
        <taxon>Piedraiaceae</taxon>
        <taxon>Piedraia</taxon>
    </lineage>
</organism>
<dbReference type="Proteomes" id="UP000799421">
    <property type="component" value="Unassembled WGS sequence"/>
</dbReference>
<dbReference type="EMBL" id="MU005975">
    <property type="protein sequence ID" value="KAF2861090.1"/>
    <property type="molecule type" value="Genomic_DNA"/>
</dbReference>
<evidence type="ECO:0000313" key="1">
    <source>
        <dbReference type="EMBL" id="KAF2861090.1"/>
    </source>
</evidence>
<name>A0A6A7C0R7_9PEZI</name>
<sequence>MNHADLANASKSTALPKMKHPNLMVAKTTVGPSSIIDRLLPPRRVARHARRLQASLSAGSTAANAAPLLTASTQPSAAALHAASRSPISMVITNGKQSIKKAMRRMLLFELYNAEIWRSTNALVKELLCQGIVSEQQLGVIKKDIPTWRGRALAYARDRLNTVGNGTALFEIVRALSGLDGVRR</sequence>
<protein>
    <submittedName>
        <fullName evidence="1">Uncharacterized protein</fullName>
    </submittedName>
</protein>
<keyword evidence="2" id="KW-1185">Reference proteome</keyword>
<accession>A0A6A7C0R7</accession>
<dbReference type="AlphaFoldDB" id="A0A6A7C0R7"/>
<reference evidence="1" key="1">
    <citation type="journal article" date="2020" name="Stud. Mycol.">
        <title>101 Dothideomycetes genomes: a test case for predicting lifestyles and emergence of pathogens.</title>
        <authorList>
            <person name="Haridas S."/>
            <person name="Albert R."/>
            <person name="Binder M."/>
            <person name="Bloem J."/>
            <person name="Labutti K."/>
            <person name="Salamov A."/>
            <person name="Andreopoulos B."/>
            <person name="Baker S."/>
            <person name="Barry K."/>
            <person name="Bills G."/>
            <person name="Bluhm B."/>
            <person name="Cannon C."/>
            <person name="Castanera R."/>
            <person name="Culley D."/>
            <person name="Daum C."/>
            <person name="Ezra D."/>
            <person name="Gonzalez J."/>
            <person name="Henrissat B."/>
            <person name="Kuo A."/>
            <person name="Liang C."/>
            <person name="Lipzen A."/>
            <person name="Lutzoni F."/>
            <person name="Magnuson J."/>
            <person name="Mondo S."/>
            <person name="Nolan M."/>
            <person name="Ohm R."/>
            <person name="Pangilinan J."/>
            <person name="Park H.-J."/>
            <person name="Ramirez L."/>
            <person name="Alfaro M."/>
            <person name="Sun H."/>
            <person name="Tritt A."/>
            <person name="Yoshinaga Y."/>
            <person name="Zwiers L.-H."/>
            <person name="Turgeon B."/>
            <person name="Goodwin S."/>
            <person name="Spatafora J."/>
            <person name="Crous P."/>
            <person name="Grigoriev I."/>
        </authorList>
    </citation>
    <scope>NUCLEOTIDE SEQUENCE</scope>
    <source>
        <strain evidence="1">CBS 480.64</strain>
    </source>
</reference>
<gene>
    <name evidence="1" type="ORF">K470DRAFT_257238</name>
</gene>
<evidence type="ECO:0000313" key="2">
    <source>
        <dbReference type="Proteomes" id="UP000799421"/>
    </source>
</evidence>